<dbReference type="EMBL" id="JAVDVQ010000024">
    <property type="protein sequence ID" value="MDR7084507.1"/>
    <property type="molecule type" value="Genomic_DNA"/>
</dbReference>
<evidence type="ECO:0000313" key="3">
    <source>
        <dbReference type="EMBL" id="MDR7084507.1"/>
    </source>
</evidence>
<proteinExistence type="predicted"/>
<dbReference type="Proteomes" id="UP001252243">
    <property type="component" value="Unassembled WGS sequence"/>
</dbReference>
<accession>A0ABU1UH31</accession>
<dbReference type="RefSeq" id="WP_310061021.1">
    <property type="nucleotide sequence ID" value="NZ_JAVDVQ010000024.1"/>
</dbReference>
<evidence type="ECO:0000256" key="2">
    <source>
        <dbReference type="SAM" id="SignalP"/>
    </source>
</evidence>
<feature type="compositionally biased region" description="Basic and acidic residues" evidence="1">
    <location>
        <begin position="133"/>
        <end position="150"/>
    </location>
</feature>
<sequence>MKKVLAAAGIAGLALLGASGPANADPDNKISICHSTGSESNPYVEITISENGLNGHYARGAHDGDIVPAPASGCPAGDDGDHGSDSKKVTICHATGSEKNPYVVITIAEQAWVHGHKGGHNGNADIYPVPAKGCHEADHHHDDDDHHGENPGEDTTVPPAVVPPAVEPPGEGEAVPPAAGAAVVVPSGVGAAVAVNRGFNAQTAVASGTDAGLPGWVGGLAALLTAGAVVALRRRGRGLDADTTL</sequence>
<keyword evidence="2" id="KW-0732">Signal</keyword>
<feature type="signal peptide" evidence="2">
    <location>
        <begin position="1"/>
        <end position="24"/>
    </location>
</feature>
<gene>
    <name evidence="3" type="ORF">J2X01_003818</name>
</gene>
<evidence type="ECO:0000256" key="1">
    <source>
        <dbReference type="SAM" id="MobiDB-lite"/>
    </source>
</evidence>
<reference evidence="3 4" key="1">
    <citation type="submission" date="2023-07" db="EMBL/GenBank/DDBJ databases">
        <title>Sorghum-associated microbial communities from plants grown in Nebraska, USA.</title>
        <authorList>
            <person name="Schachtman D."/>
        </authorList>
    </citation>
    <scope>NUCLEOTIDE SEQUENCE [LARGE SCALE GENOMIC DNA]</scope>
    <source>
        <strain evidence="3 4">BE167</strain>
    </source>
</reference>
<protein>
    <submittedName>
        <fullName evidence="3">Uncharacterized protein</fullName>
    </submittedName>
</protein>
<organism evidence="3 4">
    <name type="scientific">Arthrobacter ginsengisoli</name>
    <dbReference type="NCBI Taxonomy" id="1356565"/>
    <lineage>
        <taxon>Bacteria</taxon>
        <taxon>Bacillati</taxon>
        <taxon>Actinomycetota</taxon>
        <taxon>Actinomycetes</taxon>
        <taxon>Micrococcales</taxon>
        <taxon>Micrococcaceae</taxon>
        <taxon>Arthrobacter</taxon>
    </lineage>
</organism>
<feature type="region of interest" description="Disordered" evidence="1">
    <location>
        <begin position="131"/>
        <end position="176"/>
    </location>
</feature>
<evidence type="ECO:0000313" key="4">
    <source>
        <dbReference type="Proteomes" id="UP001252243"/>
    </source>
</evidence>
<comment type="caution">
    <text evidence="3">The sequence shown here is derived from an EMBL/GenBank/DDBJ whole genome shotgun (WGS) entry which is preliminary data.</text>
</comment>
<keyword evidence="4" id="KW-1185">Reference proteome</keyword>
<name>A0ABU1UH31_9MICC</name>
<feature type="chain" id="PRO_5047258071" evidence="2">
    <location>
        <begin position="25"/>
        <end position="245"/>
    </location>
</feature>